<dbReference type="Proteomes" id="UP000002051">
    <property type="component" value="Chromosome 6"/>
</dbReference>
<dbReference type="AlphaFoldDB" id="G7KPL7"/>
<protein>
    <submittedName>
        <fullName evidence="2 3">Uncharacterized protein</fullName>
    </submittedName>
</protein>
<dbReference type="EnsemblPlants" id="AES75174">
    <property type="protein sequence ID" value="AES75174"/>
    <property type="gene ID" value="MTR_6g029280"/>
</dbReference>
<dbReference type="HOGENOM" id="CLU_2816302_0_0_1"/>
<accession>A0A0C3VUX6</accession>
<evidence type="ECO:0000313" key="2">
    <source>
        <dbReference type="EMBL" id="AES75174.2"/>
    </source>
</evidence>
<dbReference type="EMBL" id="CM001222">
    <property type="protein sequence ID" value="AES75174.2"/>
    <property type="molecule type" value="Genomic_DNA"/>
</dbReference>
<feature type="compositionally biased region" description="Acidic residues" evidence="1">
    <location>
        <begin position="40"/>
        <end position="67"/>
    </location>
</feature>
<reference evidence="2 4" key="2">
    <citation type="journal article" date="2014" name="BMC Genomics">
        <title>An improved genome release (version Mt4.0) for the model legume Medicago truncatula.</title>
        <authorList>
            <person name="Tang H."/>
            <person name="Krishnakumar V."/>
            <person name="Bidwell S."/>
            <person name="Rosen B."/>
            <person name="Chan A."/>
            <person name="Zhou S."/>
            <person name="Gentzbittel L."/>
            <person name="Childs K.L."/>
            <person name="Yandell M."/>
            <person name="Gundlach H."/>
            <person name="Mayer K.F."/>
            <person name="Schwartz D.C."/>
            <person name="Town C.D."/>
        </authorList>
    </citation>
    <scope>GENOME REANNOTATION</scope>
    <source>
        <strain evidence="3 4">cv. Jemalong A17</strain>
    </source>
</reference>
<evidence type="ECO:0000256" key="1">
    <source>
        <dbReference type="SAM" id="MobiDB-lite"/>
    </source>
</evidence>
<evidence type="ECO:0000313" key="3">
    <source>
        <dbReference type="EnsemblPlants" id="AES75174"/>
    </source>
</evidence>
<sequence length="67" mass="7292">MVHVLQLVSYLGAIQCGMSIEQGVGQRSGSRQNVRAPPVCDDDADDPYEVYGEGEDDDDDDGLEMDD</sequence>
<reference evidence="2 4" key="1">
    <citation type="journal article" date="2011" name="Nature">
        <title>The Medicago genome provides insight into the evolution of rhizobial symbioses.</title>
        <authorList>
            <person name="Young N.D."/>
            <person name="Debelle F."/>
            <person name="Oldroyd G.E."/>
            <person name="Geurts R."/>
            <person name="Cannon S.B."/>
            <person name="Udvardi M.K."/>
            <person name="Benedito V.A."/>
            <person name="Mayer K.F."/>
            <person name="Gouzy J."/>
            <person name="Schoof H."/>
            <person name="Van de Peer Y."/>
            <person name="Proost S."/>
            <person name="Cook D.R."/>
            <person name="Meyers B.C."/>
            <person name="Spannagl M."/>
            <person name="Cheung F."/>
            <person name="De Mita S."/>
            <person name="Krishnakumar V."/>
            <person name="Gundlach H."/>
            <person name="Zhou S."/>
            <person name="Mudge J."/>
            <person name="Bharti A.K."/>
            <person name="Murray J.D."/>
            <person name="Naoumkina M.A."/>
            <person name="Rosen B."/>
            <person name="Silverstein K.A."/>
            <person name="Tang H."/>
            <person name="Rombauts S."/>
            <person name="Zhao P.X."/>
            <person name="Zhou P."/>
            <person name="Barbe V."/>
            <person name="Bardou P."/>
            <person name="Bechner M."/>
            <person name="Bellec A."/>
            <person name="Berger A."/>
            <person name="Berges H."/>
            <person name="Bidwell S."/>
            <person name="Bisseling T."/>
            <person name="Choisne N."/>
            <person name="Couloux A."/>
            <person name="Denny R."/>
            <person name="Deshpande S."/>
            <person name="Dai X."/>
            <person name="Doyle J.J."/>
            <person name="Dudez A.M."/>
            <person name="Farmer A.D."/>
            <person name="Fouteau S."/>
            <person name="Franken C."/>
            <person name="Gibelin C."/>
            <person name="Gish J."/>
            <person name="Goldstein S."/>
            <person name="Gonzalez A.J."/>
            <person name="Green P.J."/>
            <person name="Hallab A."/>
            <person name="Hartog M."/>
            <person name="Hua A."/>
            <person name="Humphray S.J."/>
            <person name="Jeong D.H."/>
            <person name="Jing Y."/>
            <person name="Jocker A."/>
            <person name="Kenton S.M."/>
            <person name="Kim D.J."/>
            <person name="Klee K."/>
            <person name="Lai H."/>
            <person name="Lang C."/>
            <person name="Lin S."/>
            <person name="Macmil S.L."/>
            <person name="Magdelenat G."/>
            <person name="Matthews L."/>
            <person name="McCorrison J."/>
            <person name="Monaghan E.L."/>
            <person name="Mun J.H."/>
            <person name="Najar F.Z."/>
            <person name="Nicholson C."/>
            <person name="Noirot C."/>
            <person name="O'Bleness M."/>
            <person name="Paule C.R."/>
            <person name="Poulain J."/>
            <person name="Prion F."/>
            <person name="Qin B."/>
            <person name="Qu C."/>
            <person name="Retzel E.F."/>
            <person name="Riddle C."/>
            <person name="Sallet E."/>
            <person name="Samain S."/>
            <person name="Samson N."/>
            <person name="Sanders I."/>
            <person name="Saurat O."/>
            <person name="Scarpelli C."/>
            <person name="Schiex T."/>
            <person name="Segurens B."/>
            <person name="Severin A.J."/>
            <person name="Sherrier D.J."/>
            <person name="Shi R."/>
            <person name="Sims S."/>
            <person name="Singer S.R."/>
            <person name="Sinharoy S."/>
            <person name="Sterck L."/>
            <person name="Viollet A."/>
            <person name="Wang B.B."/>
            <person name="Wang K."/>
            <person name="Wang M."/>
            <person name="Wang X."/>
            <person name="Warfsmann J."/>
            <person name="Weissenbach J."/>
            <person name="White D.D."/>
            <person name="White J.D."/>
            <person name="Wiley G.B."/>
            <person name="Wincker P."/>
            <person name="Xing Y."/>
            <person name="Yang L."/>
            <person name="Yao Z."/>
            <person name="Ying F."/>
            <person name="Zhai J."/>
            <person name="Zhou L."/>
            <person name="Zuber A."/>
            <person name="Denarie J."/>
            <person name="Dixon R.A."/>
            <person name="May G.D."/>
            <person name="Schwartz D.C."/>
            <person name="Rogers J."/>
            <person name="Quetier F."/>
            <person name="Town C.D."/>
            <person name="Roe B.A."/>
        </authorList>
    </citation>
    <scope>NUCLEOTIDE SEQUENCE [LARGE SCALE GENOMIC DNA]</scope>
    <source>
        <strain evidence="2">A17</strain>
        <strain evidence="3 4">cv. Jemalong A17</strain>
    </source>
</reference>
<gene>
    <name evidence="2" type="ordered locus">MTR_6g029280</name>
</gene>
<reference evidence="3" key="3">
    <citation type="submission" date="2015-04" db="UniProtKB">
        <authorList>
            <consortium name="EnsemblPlants"/>
        </authorList>
    </citation>
    <scope>IDENTIFICATION</scope>
    <source>
        <strain evidence="3">cv. Jemalong A17</strain>
    </source>
</reference>
<organism evidence="2 4">
    <name type="scientific">Medicago truncatula</name>
    <name type="common">Barrel medic</name>
    <name type="synonym">Medicago tribuloides</name>
    <dbReference type="NCBI Taxonomy" id="3880"/>
    <lineage>
        <taxon>Eukaryota</taxon>
        <taxon>Viridiplantae</taxon>
        <taxon>Streptophyta</taxon>
        <taxon>Embryophyta</taxon>
        <taxon>Tracheophyta</taxon>
        <taxon>Spermatophyta</taxon>
        <taxon>Magnoliopsida</taxon>
        <taxon>eudicotyledons</taxon>
        <taxon>Gunneridae</taxon>
        <taxon>Pentapetalae</taxon>
        <taxon>rosids</taxon>
        <taxon>fabids</taxon>
        <taxon>Fabales</taxon>
        <taxon>Fabaceae</taxon>
        <taxon>Papilionoideae</taxon>
        <taxon>50 kb inversion clade</taxon>
        <taxon>NPAAA clade</taxon>
        <taxon>Hologalegina</taxon>
        <taxon>IRL clade</taxon>
        <taxon>Trifolieae</taxon>
        <taxon>Medicago</taxon>
    </lineage>
</organism>
<proteinExistence type="predicted"/>
<accession>G7KPL7</accession>
<keyword evidence="4" id="KW-1185">Reference proteome</keyword>
<dbReference type="PaxDb" id="3880-AES75174"/>
<name>G7KPL7_MEDTR</name>
<feature type="region of interest" description="Disordered" evidence="1">
    <location>
        <begin position="23"/>
        <end position="67"/>
    </location>
</feature>
<evidence type="ECO:0000313" key="4">
    <source>
        <dbReference type="Proteomes" id="UP000002051"/>
    </source>
</evidence>